<dbReference type="AlphaFoldDB" id="A0ABD0S084"/>
<organism evidence="3 4">
    <name type="scientific">Cirrhinus mrigala</name>
    <name type="common">Mrigala</name>
    <dbReference type="NCBI Taxonomy" id="683832"/>
    <lineage>
        <taxon>Eukaryota</taxon>
        <taxon>Metazoa</taxon>
        <taxon>Chordata</taxon>
        <taxon>Craniata</taxon>
        <taxon>Vertebrata</taxon>
        <taxon>Euteleostomi</taxon>
        <taxon>Actinopterygii</taxon>
        <taxon>Neopterygii</taxon>
        <taxon>Teleostei</taxon>
        <taxon>Ostariophysi</taxon>
        <taxon>Cypriniformes</taxon>
        <taxon>Cyprinidae</taxon>
        <taxon>Labeoninae</taxon>
        <taxon>Labeonini</taxon>
        <taxon>Cirrhinus</taxon>
    </lineage>
</organism>
<gene>
    <name evidence="3" type="ORF">M9458_002228</name>
</gene>
<dbReference type="PANTHER" id="PTHR22692:SF21">
    <property type="entry name" value="MYOSIN XVA"/>
    <property type="match status" value="1"/>
</dbReference>
<dbReference type="InterPro" id="IPR027417">
    <property type="entry name" value="P-loop_NTPase"/>
</dbReference>
<keyword evidence="1" id="KW-0505">Motor protein</keyword>
<name>A0ABD0S084_CIRMR</name>
<feature type="non-terminal residue" evidence="3">
    <location>
        <position position="86"/>
    </location>
</feature>
<keyword evidence="1" id="KW-0009">Actin-binding</keyword>
<dbReference type="Gene3D" id="1.20.58.530">
    <property type="match status" value="1"/>
</dbReference>
<dbReference type="SUPFAM" id="SSF52540">
    <property type="entry name" value="P-loop containing nucleoside triphosphate hydrolases"/>
    <property type="match status" value="1"/>
</dbReference>
<evidence type="ECO:0000256" key="1">
    <source>
        <dbReference type="PROSITE-ProRule" id="PRU00782"/>
    </source>
</evidence>
<dbReference type="Pfam" id="PF00063">
    <property type="entry name" value="Myosin_head"/>
    <property type="match status" value="1"/>
</dbReference>
<keyword evidence="1" id="KW-0518">Myosin</keyword>
<comment type="similarity">
    <text evidence="1">Belongs to the TRAFAC class myosin-kinesin ATPase superfamily. Myosin family.</text>
</comment>
<evidence type="ECO:0000313" key="4">
    <source>
        <dbReference type="Proteomes" id="UP001529510"/>
    </source>
</evidence>
<dbReference type="InterPro" id="IPR001609">
    <property type="entry name" value="Myosin_head_motor_dom-like"/>
</dbReference>
<dbReference type="EMBL" id="JAMKFB020000001">
    <property type="protein sequence ID" value="KAL0204210.1"/>
    <property type="molecule type" value="Genomic_DNA"/>
</dbReference>
<comment type="caution">
    <text evidence="3">The sequence shown here is derived from an EMBL/GenBank/DDBJ whole genome shotgun (WGS) entry which is preliminary data.</text>
</comment>
<sequence>EEYSREQINWKELTFTDNQACIDLIAAKPHGILRILDDQSCFPQATDNTFLQKCHYHHGNNPLYSKPKMPLPEFTVYHYAGRVTYQ</sequence>
<keyword evidence="4" id="KW-1185">Reference proteome</keyword>
<reference evidence="3 4" key="1">
    <citation type="submission" date="2024-05" db="EMBL/GenBank/DDBJ databases">
        <title>Genome sequencing and assembly of Indian major carp, Cirrhinus mrigala (Hamilton, 1822).</title>
        <authorList>
            <person name="Mohindra V."/>
            <person name="Chowdhury L.M."/>
            <person name="Lal K."/>
            <person name="Jena J.K."/>
        </authorList>
    </citation>
    <scope>NUCLEOTIDE SEQUENCE [LARGE SCALE GENOMIC DNA]</scope>
    <source>
        <strain evidence="3">CM1030</strain>
        <tissue evidence="3">Blood</tissue>
    </source>
</reference>
<evidence type="ECO:0000259" key="2">
    <source>
        <dbReference type="PROSITE" id="PS51456"/>
    </source>
</evidence>
<comment type="caution">
    <text evidence="1">Lacks conserved residue(s) required for the propagation of feature annotation.</text>
</comment>
<protein>
    <recommendedName>
        <fullName evidence="2">Myosin motor domain-containing protein</fullName>
    </recommendedName>
</protein>
<dbReference type="PROSITE" id="PS51456">
    <property type="entry name" value="MYOSIN_MOTOR"/>
    <property type="match status" value="1"/>
</dbReference>
<feature type="domain" description="Myosin motor" evidence="2">
    <location>
        <begin position="1"/>
        <end position="86"/>
    </location>
</feature>
<dbReference type="GO" id="GO:0003779">
    <property type="term" value="F:actin binding"/>
    <property type="evidence" value="ECO:0007669"/>
    <property type="project" value="UniProtKB-KW"/>
</dbReference>
<dbReference type="GO" id="GO:0016459">
    <property type="term" value="C:myosin complex"/>
    <property type="evidence" value="ECO:0007669"/>
    <property type="project" value="UniProtKB-KW"/>
</dbReference>
<proteinExistence type="inferred from homology"/>
<dbReference type="InterPro" id="IPR051567">
    <property type="entry name" value="Unconventional_Myosin_ATPase"/>
</dbReference>
<feature type="non-terminal residue" evidence="3">
    <location>
        <position position="1"/>
    </location>
</feature>
<accession>A0ABD0S084</accession>
<evidence type="ECO:0000313" key="3">
    <source>
        <dbReference type="EMBL" id="KAL0204210.1"/>
    </source>
</evidence>
<dbReference type="Proteomes" id="UP001529510">
    <property type="component" value="Unassembled WGS sequence"/>
</dbReference>
<dbReference type="PANTHER" id="PTHR22692">
    <property type="entry name" value="MYOSIN VII, XV"/>
    <property type="match status" value="1"/>
</dbReference>